<sequence length="441" mass="47863">MLYDPLKSRGIPAFHEFGTASYWAAVTPFPDTNAIALPSSAEVVVIGAGYTGLNAAIEVAQAQQREVVLIDAGGVGAGASSRNAGFLLPGTGRLGYRDYAKKFGEQIAQGVQNEFAASIEHVKNAAADSSWPCELIPARYLRLGHSEKAASVLREQQPAYGNTLLTAEWLSPEQQQAELPGLPWKYGGLSLTPAAAVNPRALTAAYLSLAQQAGVKIVTGHPVTAWRSNHGKHQLTAGGREIQCHQVLLCSNGYLPQQPFPDISKRQFPVLSSIVVSRPLNAAEQQYCGLTVNDLVMDTRTLKYYYRLLPDGRILFGGRGAVAGKNADNKVHRHRLEQALAATFPQLKDLYVDYFWSGWISVALDAMPRIFSPALGVFTSAGYCGAGVAFASLAGKRLAQLSFGERMPALPFYQSPLPRYPLAPARRVGLRALYTWHRWRG</sequence>
<keyword evidence="1" id="KW-0560">Oxidoreductase</keyword>
<comment type="caution">
    <text evidence="3">The sequence shown here is derived from an EMBL/GenBank/DDBJ whole genome shotgun (WGS) entry which is preliminary data.</text>
</comment>
<dbReference type="PANTHER" id="PTHR13847">
    <property type="entry name" value="SARCOSINE DEHYDROGENASE-RELATED"/>
    <property type="match status" value="1"/>
</dbReference>
<organism evidence="3 4">
    <name type="scientific">Aliidiomarina iranensis</name>
    <dbReference type="NCBI Taxonomy" id="1434071"/>
    <lineage>
        <taxon>Bacteria</taxon>
        <taxon>Pseudomonadati</taxon>
        <taxon>Pseudomonadota</taxon>
        <taxon>Gammaproteobacteria</taxon>
        <taxon>Alteromonadales</taxon>
        <taxon>Idiomarinaceae</taxon>
        <taxon>Aliidiomarina</taxon>
    </lineage>
</organism>
<evidence type="ECO:0000256" key="1">
    <source>
        <dbReference type="ARBA" id="ARBA00023002"/>
    </source>
</evidence>
<dbReference type="Proteomes" id="UP000288395">
    <property type="component" value="Unassembled WGS sequence"/>
</dbReference>
<gene>
    <name evidence="3" type="ORF">CWE08_02790</name>
</gene>
<dbReference type="GO" id="GO:0005737">
    <property type="term" value="C:cytoplasm"/>
    <property type="evidence" value="ECO:0007669"/>
    <property type="project" value="TreeGrafter"/>
</dbReference>
<evidence type="ECO:0000313" key="4">
    <source>
        <dbReference type="Proteomes" id="UP000288395"/>
    </source>
</evidence>
<proteinExistence type="predicted"/>
<name>A0A432W302_9GAMM</name>
<reference evidence="4" key="1">
    <citation type="journal article" date="2018" name="Front. Microbiol.">
        <title>Genome-Based Analysis Reveals the Taxonomy and Diversity of the Family Idiomarinaceae.</title>
        <authorList>
            <person name="Liu Y."/>
            <person name="Lai Q."/>
            <person name="Shao Z."/>
        </authorList>
    </citation>
    <scope>NUCLEOTIDE SEQUENCE [LARGE SCALE GENOMIC DNA]</scope>
    <source>
        <strain evidence="4">GBPy7</strain>
    </source>
</reference>
<feature type="domain" description="FAD dependent oxidoreductase" evidence="2">
    <location>
        <begin position="43"/>
        <end position="401"/>
    </location>
</feature>
<dbReference type="EMBL" id="PIPJ01000001">
    <property type="protein sequence ID" value="RUO23589.1"/>
    <property type="molecule type" value="Genomic_DNA"/>
</dbReference>
<dbReference type="AlphaFoldDB" id="A0A432W302"/>
<protein>
    <recommendedName>
        <fullName evidence="2">FAD dependent oxidoreductase domain-containing protein</fullName>
    </recommendedName>
</protein>
<dbReference type="InterPro" id="IPR006076">
    <property type="entry name" value="FAD-dep_OxRdtase"/>
</dbReference>
<accession>A0A432W302</accession>
<dbReference type="SUPFAM" id="SSF51905">
    <property type="entry name" value="FAD/NAD(P)-binding domain"/>
    <property type="match status" value="1"/>
</dbReference>
<dbReference type="PANTHER" id="PTHR13847:SF281">
    <property type="entry name" value="FAD DEPENDENT OXIDOREDUCTASE DOMAIN-CONTAINING PROTEIN"/>
    <property type="match status" value="1"/>
</dbReference>
<evidence type="ECO:0000313" key="3">
    <source>
        <dbReference type="EMBL" id="RUO23589.1"/>
    </source>
</evidence>
<dbReference type="Pfam" id="PF01266">
    <property type="entry name" value="DAO"/>
    <property type="match status" value="1"/>
</dbReference>
<dbReference type="Gene3D" id="3.50.50.60">
    <property type="entry name" value="FAD/NAD(P)-binding domain"/>
    <property type="match status" value="1"/>
</dbReference>
<keyword evidence="4" id="KW-1185">Reference proteome</keyword>
<dbReference type="GO" id="GO:0016491">
    <property type="term" value="F:oxidoreductase activity"/>
    <property type="evidence" value="ECO:0007669"/>
    <property type="project" value="UniProtKB-KW"/>
</dbReference>
<dbReference type="Gene3D" id="3.30.9.10">
    <property type="entry name" value="D-Amino Acid Oxidase, subunit A, domain 2"/>
    <property type="match status" value="1"/>
</dbReference>
<evidence type="ECO:0000259" key="2">
    <source>
        <dbReference type="Pfam" id="PF01266"/>
    </source>
</evidence>
<dbReference type="InterPro" id="IPR036188">
    <property type="entry name" value="FAD/NAD-bd_sf"/>
</dbReference>